<keyword evidence="1" id="KW-0472">Membrane</keyword>
<keyword evidence="3" id="KW-1185">Reference proteome</keyword>
<accession>A0A5J9SE57</accession>
<dbReference type="Proteomes" id="UP000324897">
    <property type="component" value="Unassembled WGS sequence"/>
</dbReference>
<evidence type="ECO:0000313" key="2">
    <source>
        <dbReference type="EMBL" id="TVT97389.1"/>
    </source>
</evidence>
<keyword evidence="1" id="KW-0812">Transmembrane</keyword>
<comment type="caution">
    <text evidence="2">The sequence shown here is derived from an EMBL/GenBank/DDBJ whole genome shotgun (WGS) entry which is preliminary data.</text>
</comment>
<proteinExistence type="predicted"/>
<gene>
    <name evidence="2" type="ORF">EJB05_57388</name>
</gene>
<organism evidence="2 3">
    <name type="scientific">Eragrostis curvula</name>
    <name type="common">weeping love grass</name>
    <dbReference type="NCBI Taxonomy" id="38414"/>
    <lineage>
        <taxon>Eukaryota</taxon>
        <taxon>Viridiplantae</taxon>
        <taxon>Streptophyta</taxon>
        <taxon>Embryophyta</taxon>
        <taxon>Tracheophyta</taxon>
        <taxon>Spermatophyta</taxon>
        <taxon>Magnoliopsida</taxon>
        <taxon>Liliopsida</taxon>
        <taxon>Poales</taxon>
        <taxon>Poaceae</taxon>
        <taxon>PACMAD clade</taxon>
        <taxon>Chloridoideae</taxon>
        <taxon>Eragrostideae</taxon>
        <taxon>Eragrostidinae</taxon>
        <taxon>Eragrostis</taxon>
    </lineage>
</organism>
<dbReference type="AlphaFoldDB" id="A0A5J9SE57"/>
<sequence length="311" mass="34382">MEHHASPRRAVRLAPLISALRRRFAKRTAWFEAVEGRPDRESYLIEAMGRGRFHILHIWRCQGPKKFSRSVPCHSGARYPAVPLNVVRTLLKSLPTNAASPKSATLGTNDASRSMFSGLISQSRRFRTTPVVSSTMLYGPKPGSIRLFLEMPCRIKPVTLFRPNLAPGRTTSVGWSKLCHNRTSDDGLATMARFPVFKRTALAVFVPVPVILAMLVDQIVDLVRFTTTRLPSVESSSCVWLMLGSVIGVSLLATHTVVKTGMLLNHMPRYQLGEVVVVLVDLLRLSGAVGWKKPSANLPFLETSLSRTAST</sequence>
<protein>
    <submittedName>
        <fullName evidence="2">Uncharacterized protein</fullName>
    </submittedName>
</protein>
<keyword evidence="1" id="KW-1133">Transmembrane helix</keyword>
<feature type="transmembrane region" description="Helical" evidence="1">
    <location>
        <begin position="240"/>
        <end position="258"/>
    </location>
</feature>
<feature type="transmembrane region" description="Helical" evidence="1">
    <location>
        <begin position="201"/>
        <end position="220"/>
    </location>
</feature>
<dbReference type="Gramene" id="TVT97389">
    <property type="protein sequence ID" value="TVT97389"/>
    <property type="gene ID" value="EJB05_57388"/>
</dbReference>
<dbReference type="OrthoDB" id="718410at2759"/>
<name>A0A5J9SE57_9POAL</name>
<dbReference type="EMBL" id="RWGY01001012">
    <property type="protein sequence ID" value="TVT97389.1"/>
    <property type="molecule type" value="Genomic_DNA"/>
</dbReference>
<evidence type="ECO:0000313" key="3">
    <source>
        <dbReference type="Proteomes" id="UP000324897"/>
    </source>
</evidence>
<reference evidence="2 3" key="1">
    <citation type="journal article" date="2019" name="Sci. Rep.">
        <title>A high-quality genome of Eragrostis curvula grass provides insights into Poaceae evolution and supports new strategies to enhance forage quality.</title>
        <authorList>
            <person name="Carballo J."/>
            <person name="Santos B.A.C.M."/>
            <person name="Zappacosta D."/>
            <person name="Garbus I."/>
            <person name="Selva J.P."/>
            <person name="Gallo C.A."/>
            <person name="Diaz A."/>
            <person name="Albertini E."/>
            <person name="Caccamo M."/>
            <person name="Echenique V."/>
        </authorList>
    </citation>
    <scope>NUCLEOTIDE SEQUENCE [LARGE SCALE GENOMIC DNA]</scope>
    <source>
        <strain evidence="3">cv. Victoria</strain>
        <tissue evidence="2">Leaf</tissue>
    </source>
</reference>
<evidence type="ECO:0000256" key="1">
    <source>
        <dbReference type="SAM" id="Phobius"/>
    </source>
</evidence>